<dbReference type="AlphaFoldDB" id="A0A9N9WDQ2"/>
<dbReference type="EMBL" id="OU893354">
    <property type="protein sequence ID" value="CAG9790609.1"/>
    <property type="molecule type" value="Genomic_DNA"/>
</dbReference>
<feature type="region of interest" description="Disordered" evidence="1">
    <location>
        <begin position="130"/>
        <end position="154"/>
    </location>
</feature>
<dbReference type="OrthoDB" id="7491828at2759"/>
<name>A0A9N9WDQ2_9NEOP</name>
<dbReference type="Proteomes" id="UP001153714">
    <property type="component" value="Chromosome 23"/>
</dbReference>
<keyword evidence="3" id="KW-1185">Reference proteome</keyword>
<evidence type="ECO:0000313" key="3">
    <source>
        <dbReference type="Proteomes" id="UP001153714"/>
    </source>
</evidence>
<gene>
    <name evidence="2" type="ORF">DIATSA_LOCUS8274</name>
</gene>
<accession>A0A9N9WDQ2</accession>
<reference evidence="2" key="2">
    <citation type="submission" date="2022-10" db="EMBL/GenBank/DDBJ databases">
        <authorList>
            <consortium name="ENA_rothamsted_submissions"/>
            <consortium name="culmorum"/>
            <person name="King R."/>
        </authorList>
    </citation>
    <scope>NUCLEOTIDE SEQUENCE</scope>
</reference>
<evidence type="ECO:0000313" key="2">
    <source>
        <dbReference type="EMBL" id="CAG9790609.1"/>
    </source>
</evidence>
<reference evidence="2" key="1">
    <citation type="submission" date="2021-12" db="EMBL/GenBank/DDBJ databases">
        <authorList>
            <person name="King R."/>
        </authorList>
    </citation>
    <scope>NUCLEOTIDE SEQUENCE</scope>
</reference>
<sequence>MKRERRVRIEDPTTLVSINNVKTADVTAKDNNKGLYNFFVDLLETIDGCNAADVEKVTILSTNTSSTKVPLEINESVAQRLELRSQSSNHGCKSPSPIRENNFYCFNNDNEYLASQISPKTSVAKTRKLNKTKKPLHAQSFSVTKKPQSKNIKTESLNLDKKLSNSKKRKKETLLNLFKEQLKMDVNAFDEPQNLYEALKIIAENKRKCQKTIHFEERMKRHRKDSGFPECVFKRPKVLGPGKKRKAAKSIKEDLIIQKQSLIKDNEKGVKRKEVDEDTNGSQYSLKVFGYDYEKPEKQSPMRAKEVVLTYHSSPSISDRGLISDDEYTDSYFNTFSRSLSINGNDYI</sequence>
<proteinExistence type="predicted"/>
<evidence type="ECO:0000256" key="1">
    <source>
        <dbReference type="SAM" id="MobiDB-lite"/>
    </source>
</evidence>
<organism evidence="2 3">
    <name type="scientific">Diatraea saccharalis</name>
    <name type="common">sugarcane borer</name>
    <dbReference type="NCBI Taxonomy" id="40085"/>
    <lineage>
        <taxon>Eukaryota</taxon>
        <taxon>Metazoa</taxon>
        <taxon>Ecdysozoa</taxon>
        <taxon>Arthropoda</taxon>
        <taxon>Hexapoda</taxon>
        <taxon>Insecta</taxon>
        <taxon>Pterygota</taxon>
        <taxon>Neoptera</taxon>
        <taxon>Endopterygota</taxon>
        <taxon>Lepidoptera</taxon>
        <taxon>Glossata</taxon>
        <taxon>Ditrysia</taxon>
        <taxon>Pyraloidea</taxon>
        <taxon>Crambidae</taxon>
        <taxon>Crambinae</taxon>
        <taxon>Diatraea</taxon>
    </lineage>
</organism>
<protein>
    <submittedName>
        <fullName evidence="2">Uncharacterized protein</fullName>
    </submittedName>
</protein>
<feature type="compositionally biased region" description="Polar residues" evidence="1">
    <location>
        <begin position="139"/>
        <end position="154"/>
    </location>
</feature>